<dbReference type="WBParaSite" id="PDA_v2.g10280.t1">
    <property type="protein sequence ID" value="PDA_v2.g10280.t1"/>
    <property type="gene ID" value="PDA_v2.g10280"/>
</dbReference>
<name>A0A914NXV4_9BILA</name>
<keyword evidence="2" id="KW-0812">Transmembrane</keyword>
<protein>
    <submittedName>
        <fullName evidence="4">Uncharacterized protein</fullName>
    </submittedName>
</protein>
<dbReference type="Proteomes" id="UP000887578">
    <property type="component" value="Unplaced"/>
</dbReference>
<proteinExistence type="predicted"/>
<feature type="region of interest" description="Disordered" evidence="1">
    <location>
        <begin position="1"/>
        <end position="38"/>
    </location>
</feature>
<keyword evidence="2" id="KW-1133">Transmembrane helix</keyword>
<keyword evidence="2" id="KW-0472">Membrane</keyword>
<evidence type="ECO:0000313" key="4">
    <source>
        <dbReference type="WBParaSite" id="PDA_v2.g10280.t1"/>
    </source>
</evidence>
<evidence type="ECO:0000313" key="3">
    <source>
        <dbReference type="Proteomes" id="UP000887578"/>
    </source>
</evidence>
<feature type="compositionally biased region" description="Polar residues" evidence="1">
    <location>
        <begin position="1"/>
        <end position="11"/>
    </location>
</feature>
<evidence type="ECO:0000256" key="2">
    <source>
        <dbReference type="SAM" id="Phobius"/>
    </source>
</evidence>
<keyword evidence="3" id="KW-1185">Reference proteome</keyword>
<organism evidence="3 4">
    <name type="scientific">Panagrolaimus davidi</name>
    <dbReference type="NCBI Taxonomy" id="227884"/>
    <lineage>
        <taxon>Eukaryota</taxon>
        <taxon>Metazoa</taxon>
        <taxon>Ecdysozoa</taxon>
        <taxon>Nematoda</taxon>
        <taxon>Chromadorea</taxon>
        <taxon>Rhabditida</taxon>
        <taxon>Tylenchina</taxon>
        <taxon>Panagrolaimomorpha</taxon>
        <taxon>Panagrolaimoidea</taxon>
        <taxon>Panagrolaimidae</taxon>
        <taxon>Panagrolaimus</taxon>
    </lineage>
</organism>
<dbReference type="AlphaFoldDB" id="A0A914NXV4"/>
<reference evidence="4" key="1">
    <citation type="submission" date="2022-11" db="UniProtKB">
        <authorList>
            <consortium name="WormBaseParasite"/>
        </authorList>
    </citation>
    <scope>IDENTIFICATION</scope>
</reference>
<accession>A0A914NXV4</accession>
<evidence type="ECO:0000256" key="1">
    <source>
        <dbReference type="SAM" id="MobiDB-lite"/>
    </source>
</evidence>
<sequence>MSQFKASQKLLNPNEIKPQPNEQNPIEQKPTEQKPNESLLTRTTAFFNKINIFKTKPSNIPNPTTQKEEEEDLKTAIELDDRLSAFNIVQISALILVSLFHSFGILIIAFFFSIYQLFLSIFHIIKYCWENPWHFKYGYQALKYAYEKEWWTFKVCNFFKHVLFFKISLERNLC</sequence>
<feature type="transmembrane region" description="Helical" evidence="2">
    <location>
        <begin position="91"/>
        <end position="118"/>
    </location>
</feature>